<evidence type="ECO:0000313" key="12">
    <source>
        <dbReference type="Proteomes" id="UP000184485"/>
    </source>
</evidence>
<evidence type="ECO:0000256" key="9">
    <source>
        <dbReference type="HAMAP-Rule" id="MF_01987"/>
    </source>
</evidence>
<feature type="binding site" evidence="9">
    <location>
        <position position="278"/>
    </location>
    <ligand>
        <name>K(+)</name>
        <dbReference type="ChEBI" id="CHEBI:29103"/>
    </ligand>
</feature>
<evidence type="ECO:0000256" key="1">
    <source>
        <dbReference type="ARBA" id="ARBA00022679"/>
    </source>
</evidence>
<feature type="binding site" evidence="9">
    <location>
        <position position="284"/>
    </location>
    <ligand>
        <name>K(+)</name>
        <dbReference type="ChEBI" id="CHEBI:29103"/>
    </ligand>
</feature>
<dbReference type="GO" id="GO:0005737">
    <property type="term" value="C:cytoplasm"/>
    <property type="evidence" value="ECO:0007669"/>
    <property type="project" value="UniProtKB-SubCell"/>
</dbReference>
<feature type="binding site" evidence="9">
    <location>
        <begin position="243"/>
        <end position="244"/>
    </location>
    <ligand>
        <name>ATP</name>
        <dbReference type="ChEBI" id="CHEBI:30616"/>
    </ligand>
</feature>
<dbReference type="HAMAP" id="MF_01987">
    <property type="entry name" value="Ribokinase"/>
    <property type="match status" value="1"/>
</dbReference>
<keyword evidence="12" id="KW-1185">Reference proteome</keyword>
<name>A0A1M5I574_9HYPH</name>
<gene>
    <name evidence="9" type="primary">rbsK</name>
    <name evidence="11" type="ORF">SAMN02745157_3753</name>
</gene>
<feature type="binding site" evidence="9">
    <location>
        <position position="280"/>
    </location>
    <ligand>
        <name>K(+)</name>
        <dbReference type="ChEBI" id="CHEBI:29103"/>
    </ligand>
</feature>
<comment type="activity regulation">
    <text evidence="9">Activated by a monovalent cation that binds near, but not in, the active site. The most likely occupant of the site in vivo is potassium. Ion binding induces a conformational change that may alter substrate affinity.</text>
</comment>
<dbReference type="UniPathway" id="UPA00916">
    <property type="reaction ID" value="UER00889"/>
</dbReference>
<dbReference type="PANTHER" id="PTHR10584">
    <property type="entry name" value="SUGAR KINASE"/>
    <property type="match status" value="1"/>
</dbReference>
<keyword evidence="7 9" id="KW-0630">Potassium</keyword>
<evidence type="ECO:0000256" key="3">
    <source>
        <dbReference type="ARBA" id="ARBA00022741"/>
    </source>
</evidence>
<dbReference type="EC" id="2.7.1.15" evidence="9"/>
<feature type="binding site" evidence="9">
    <location>
        <position position="275"/>
    </location>
    <ligand>
        <name>K(+)</name>
        <dbReference type="ChEBI" id="CHEBI:29103"/>
    </ligand>
</feature>
<dbReference type="GO" id="GO:0005524">
    <property type="term" value="F:ATP binding"/>
    <property type="evidence" value="ECO:0007669"/>
    <property type="project" value="UniProtKB-UniRule"/>
</dbReference>
<keyword evidence="9" id="KW-0963">Cytoplasm</keyword>
<feature type="active site" description="Proton acceptor" evidence="9">
    <location>
        <position position="244"/>
    </location>
</feature>
<feature type="binding site" evidence="9">
    <location>
        <position position="244"/>
    </location>
    <ligand>
        <name>substrate</name>
    </ligand>
</feature>
<feature type="binding site" evidence="9">
    <location>
        <begin position="9"/>
        <end position="11"/>
    </location>
    <ligand>
        <name>substrate</name>
    </ligand>
</feature>
<evidence type="ECO:0000256" key="8">
    <source>
        <dbReference type="ARBA" id="ARBA00023277"/>
    </source>
</evidence>
<keyword evidence="1 9" id="KW-0808">Transferase</keyword>
<organism evidence="11 12">
    <name type="scientific">Kaistia soli DSM 19436</name>
    <dbReference type="NCBI Taxonomy" id="1122133"/>
    <lineage>
        <taxon>Bacteria</taxon>
        <taxon>Pseudomonadati</taxon>
        <taxon>Pseudomonadota</taxon>
        <taxon>Alphaproteobacteria</taxon>
        <taxon>Hyphomicrobiales</taxon>
        <taxon>Kaistiaceae</taxon>
        <taxon>Kaistia</taxon>
    </lineage>
</organism>
<evidence type="ECO:0000313" key="11">
    <source>
        <dbReference type="EMBL" id="SHG23474.1"/>
    </source>
</evidence>
<comment type="subcellular location">
    <subcellularLocation>
        <location evidence="9">Cytoplasm</location>
    </subcellularLocation>
</comment>
<dbReference type="SUPFAM" id="SSF53613">
    <property type="entry name" value="Ribokinase-like"/>
    <property type="match status" value="1"/>
</dbReference>
<dbReference type="GO" id="GO:0004747">
    <property type="term" value="F:ribokinase activity"/>
    <property type="evidence" value="ECO:0007669"/>
    <property type="project" value="UniProtKB-UniRule"/>
</dbReference>
<comment type="function">
    <text evidence="9">Catalyzes the phosphorylation of ribose at O-5 in a reaction requiring ATP and magnesium. The resulting D-ribose-5-phosphate can then be used either for sythesis of nucleotides, histidine, and tryptophan, or as a component of the pentose phosphate pathway.</text>
</comment>
<comment type="subunit">
    <text evidence="9">Homodimer.</text>
</comment>
<keyword evidence="5 9" id="KW-0067">ATP-binding</keyword>
<proteinExistence type="inferred from homology"/>
<reference evidence="11 12" key="1">
    <citation type="submission" date="2016-11" db="EMBL/GenBank/DDBJ databases">
        <authorList>
            <person name="Jaros S."/>
            <person name="Januszkiewicz K."/>
            <person name="Wedrychowicz H."/>
        </authorList>
    </citation>
    <scope>NUCLEOTIDE SEQUENCE [LARGE SCALE GENOMIC DNA]</scope>
    <source>
        <strain evidence="11 12">DSM 19436</strain>
    </source>
</reference>
<comment type="caution">
    <text evidence="9">Lacks conserved residue(s) required for the propagation of feature annotation.</text>
</comment>
<evidence type="ECO:0000256" key="7">
    <source>
        <dbReference type="ARBA" id="ARBA00022958"/>
    </source>
</evidence>
<keyword evidence="6 9" id="KW-0460">Magnesium</keyword>
<dbReference type="OrthoDB" id="9775849at2"/>
<evidence type="ECO:0000259" key="10">
    <source>
        <dbReference type="Pfam" id="PF00294"/>
    </source>
</evidence>
<dbReference type="STRING" id="1122133.SAMN02745157_3753"/>
<dbReference type="Pfam" id="PF00294">
    <property type="entry name" value="PfkB"/>
    <property type="match status" value="1"/>
</dbReference>
<feature type="binding site" evidence="9">
    <location>
        <position position="238"/>
    </location>
    <ligand>
        <name>K(+)</name>
        <dbReference type="ChEBI" id="CHEBI:29103"/>
    </ligand>
</feature>
<dbReference type="Gene3D" id="3.40.1190.20">
    <property type="match status" value="1"/>
</dbReference>
<feature type="binding site" evidence="9">
    <location>
        <position position="181"/>
    </location>
    <ligand>
        <name>ATP</name>
        <dbReference type="ChEBI" id="CHEBI:30616"/>
    </ligand>
</feature>
<dbReference type="InterPro" id="IPR029056">
    <property type="entry name" value="Ribokinase-like"/>
</dbReference>
<dbReference type="PRINTS" id="PR00990">
    <property type="entry name" value="RIBOKINASE"/>
</dbReference>
<comment type="pathway">
    <text evidence="9">Carbohydrate metabolism; D-ribose degradation; D-ribose 5-phosphate from beta-D-ribopyranose: step 2/2.</text>
</comment>
<accession>A0A1M5I574</accession>
<sequence>MLLVLGNATVDEAMGVETWPSPGQTIIAGAPKRDLGGKGANQAIVAARAGADVRFVAAIGNDADGRWVADALASEGLNVDELMIAATATDRSLIFIDPNGENAIVSTVNASLSIKPDTVEALVGDLAAGDQILMQGNLSLDATRAGFAAARRAGIHTLFNPSPLHAGHGELLGMVDVLVVNEGEARSLSQEFSAVASAKALRDAGVREVIVTLGGRGAVFCDASGLHHVSADTVEVVDTTGAGDTFMGVLAAGLFTHRMTGIAALRAASLAAAITVQRAGTLASFPARNEIAAILKLKAPA</sequence>
<protein>
    <recommendedName>
        <fullName evidence="9">Ribokinase</fullName>
        <shortName evidence="9">RK</shortName>
        <ecNumber evidence="9">2.7.1.15</ecNumber>
    </recommendedName>
</protein>
<comment type="similarity">
    <text evidence="9">Belongs to the carbohydrate kinase PfkB family. Ribokinase subfamily.</text>
</comment>
<feature type="domain" description="Carbohydrate kinase PfkB" evidence="10">
    <location>
        <begin position="14"/>
        <end position="287"/>
    </location>
</feature>
<dbReference type="InterPro" id="IPR011611">
    <property type="entry name" value="PfkB_dom"/>
</dbReference>
<keyword evidence="3 9" id="KW-0547">Nucleotide-binding</keyword>
<dbReference type="EMBL" id="FQUP01000004">
    <property type="protein sequence ID" value="SHG23474.1"/>
    <property type="molecule type" value="Genomic_DNA"/>
</dbReference>
<keyword evidence="8 9" id="KW-0119">Carbohydrate metabolism</keyword>
<evidence type="ECO:0000256" key="2">
    <source>
        <dbReference type="ARBA" id="ARBA00022723"/>
    </source>
</evidence>
<dbReference type="RefSeq" id="WP_073055867.1">
    <property type="nucleotide sequence ID" value="NZ_FQUP01000004.1"/>
</dbReference>
<feature type="binding site" evidence="9">
    <location>
        <begin position="37"/>
        <end position="41"/>
    </location>
    <ligand>
        <name>substrate</name>
    </ligand>
</feature>
<dbReference type="CDD" id="cd01174">
    <property type="entry name" value="ribokinase"/>
    <property type="match status" value="1"/>
</dbReference>
<evidence type="ECO:0000256" key="5">
    <source>
        <dbReference type="ARBA" id="ARBA00022840"/>
    </source>
</evidence>
<comment type="cofactor">
    <cofactor evidence="9">
        <name>Mg(2+)</name>
        <dbReference type="ChEBI" id="CHEBI:18420"/>
    </cofactor>
    <text evidence="9">Requires a divalent cation, most likely magnesium in vivo, as an electrophilic catalyst to aid phosphoryl group transfer. It is the chelate of the metal and the nucleotide that is the actual substrate.</text>
</comment>
<keyword evidence="2 9" id="KW-0479">Metal-binding</keyword>
<dbReference type="PANTHER" id="PTHR10584:SF166">
    <property type="entry name" value="RIBOKINASE"/>
    <property type="match status" value="1"/>
</dbReference>
<feature type="binding site" evidence="9">
    <location>
        <begin position="212"/>
        <end position="217"/>
    </location>
    <ligand>
        <name>ATP</name>
        <dbReference type="ChEBI" id="CHEBI:30616"/>
    </ligand>
</feature>
<dbReference type="InterPro" id="IPR011877">
    <property type="entry name" value="Ribokinase"/>
</dbReference>
<feature type="binding site" evidence="9">
    <location>
        <position position="240"/>
    </location>
    <ligand>
        <name>K(+)</name>
        <dbReference type="ChEBI" id="CHEBI:29103"/>
    </ligand>
</feature>
<evidence type="ECO:0000256" key="6">
    <source>
        <dbReference type="ARBA" id="ARBA00022842"/>
    </source>
</evidence>
<keyword evidence="4 9" id="KW-0418">Kinase</keyword>
<dbReference type="Proteomes" id="UP000184485">
    <property type="component" value="Unassembled WGS sequence"/>
</dbReference>
<dbReference type="InterPro" id="IPR002139">
    <property type="entry name" value="Ribo/fructo_kinase"/>
</dbReference>
<dbReference type="GO" id="GO:0019303">
    <property type="term" value="P:D-ribose catabolic process"/>
    <property type="evidence" value="ECO:0007669"/>
    <property type="project" value="UniProtKB-UniRule"/>
</dbReference>
<comment type="catalytic activity">
    <reaction evidence="9">
        <text>D-ribose + ATP = D-ribose 5-phosphate + ADP + H(+)</text>
        <dbReference type="Rhea" id="RHEA:13697"/>
        <dbReference type="ChEBI" id="CHEBI:15378"/>
        <dbReference type="ChEBI" id="CHEBI:30616"/>
        <dbReference type="ChEBI" id="CHEBI:47013"/>
        <dbReference type="ChEBI" id="CHEBI:78346"/>
        <dbReference type="ChEBI" id="CHEBI:456216"/>
        <dbReference type="EC" id="2.7.1.15"/>
    </reaction>
</comment>
<dbReference type="GO" id="GO:0046872">
    <property type="term" value="F:metal ion binding"/>
    <property type="evidence" value="ECO:0007669"/>
    <property type="project" value="UniProtKB-KW"/>
</dbReference>
<dbReference type="AlphaFoldDB" id="A0A1M5I574"/>
<evidence type="ECO:0000256" key="4">
    <source>
        <dbReference type="ARBA" id="ARBA00022777"/>
    </source>
</evidence>